<evidence type="ECO:0000256" key="2">
    <source>
        <dbReference type="SAM" id="SignalP"/>
    </source>
</evidence>
<dbReference type="EMBL" id="AP021875">
    <property type="protein sequence ID" value="BBO74639.1"/>
    <property type="molecule type" value="Genomic_DNA"/>
</dbReference>
<evidence type="ECO:0000256" key="1">
    <source>
        <dbReference type="SAM" id="Phobius"/>
    </source>
</evidence>
<evidence type="ECO:0000313" key="4">
    <source>
        <dbReference type="Proteomes" id="UP000427769"/>
    </source>
</evidence>
<sequence length="453" mass="50796">MKRWLWVLLAVVLVPCAVSAKMQMNDFAYGVRVQLPEGTAIAAMDLPGQVYRDAFRKDLGDLRVFNAAGEPVPHMIRYARTRDAEPPWRSLAFFPVSDPPASEAGGYRVHVRTGPDGAIVQIDPQLTPSPSQAVRTYLIDLSPLRRSLARLQLEWPQLDKNWMSTVGIDASDDLAAWTPVQPRATVADIRYGGHRLLRNVIELDRTAKRYLRLRQLDSGPAIRPVRILGRIHQEGSKAIRAVRKVEGRPLPDSPGVFEYRTAGAFPVDRVNLIFDQANSMAEALLESRGDANGNWKRRTRGLFYRIDLDGTSLVSDPLSVSMTMDRNWRLTVDDPESTIGRSIPRLEISYRPHDLFFIARGNGPFTIAFGSARAVPLKVNVAALFEGIGRRHEQGIERWVTPEKAKIILGGPRRLSPEPKPVPTRRIVLWSILLLGVLVVAAMAWHLARRMVR</sequence>
<keyword evidence="1" id="KW-0472">Membrane</keyword>
<feature type="transmembrane region" description="Helical" evidence="1">
    <location>
        <begin position="427"/>
        <end position="448"/>
    </location>
</feature>
<keyword evidence="1" id="KW-0812">Transmembrane</keyword>
<dbReference type="RefSeq" id="WP_155303646.1">
    <property type="nucleotide sequence ID" value="NZ_AP021875.1"/>
</dbReference>
<feature type="signal peptide" evidence="2">
    <location>
        <begin position="1"/>
        <end position="20"/>
    </location>
</feature>
<protein>
    <submittedName>
        <fullName evidence="3">Membrane protein</fullName>
    </submittedName>
</protein>
<proteinExistence type="predicted"/>
<dbReference type="Pfam" id="PF13163">
    <property type="entry name" value="DUF3999"/>
    <property type="match status" value="1"/>
</dbReference>
<evidence type="ECO:0000313" key="3">
    <source>
        <dbReference type="EMBL" id="BBO74639.1"/>
    </source>
</evidence>
<reference evidence="3 4" key="1">
    <citation type="submission" date="2019-11" db="EMBL/GenBank/DDBJ databases">
        <title>Comparative genomics of hydrocarbon-degrading Desulfosarcina strains.</title>
        <authorList>
            <person name="Watanabe M."/>
            <person name="Kojima H."/>
            <person name="Fukui M."/>
        </authorList>
    </citation>
    <scope>NUCLEOTIDE SEQUENCE [LARGE SCALE GENOMIC DNA]</scope>
    <source>
        <strain evidence="3 4">PP31</strain>
    </source>
</reference>
<feature type="chain" id="PRO_5024318054" evidence="2">
    <location>
        <begin position="21"/>
        <end position="453"/>
    </location>
</feature>
<keyword evidence="4" id="KW-1185">Reference proteome</keyword>
<organism evidence="3 4">
    <name type="scientific">Desulfosarcina widdelii</name>
    <dbReference type="NCBI Taxonomy" id="947919"/>
    <lineage>
        <taxon>Bacteria</taxon>
        <taxon>Pseudomonadati</taxon>
        <taxon>Thermodesulfobacteriota</taxon>
        <taxon>Desulfobacteria</taxon>
        <taxon>Desulfobacterales</taxon>
        <taxon>Desulfosarcinaceae</taxon>
        <taxon>Desulfosarcina</taxon>
    </lineage>
</organism>
<dbReference type="OrthoDB" id="5405606at2"/>
<dbReference type="KEGG" id="dwd:DSCW_20560"/>
<name>A0A5K7Z2Z5_9BACT</name>
<dbReference type="InterPro" id="IPR025060">
    <property type="entry name" value="DUF3999"/>
</dbReference>
<keyword evidence="2" id="KW-0732">Signal</keyword>
<gene>
    <name evidence="3" type="ORF">DSCW_20560</name>
</gene>
<dbReference type="Proteomes" id="UP000427769">
    <property type="component" value="Chromosome"/>
</dbReference>
<accession>A0A5K7Z2Z5</accession>
<dbReference type="AlphaFoldDB" id="A0A5K7Z2Z5"/>
<keyword evidence="1" id="KW-1133">Transmembrane helix</keyword>